<evidence type="ECO:0000256" key="2">
    <source>
        <dbReference type="ARBA" id="ARBA00022692"/>
    </source>
</evidence>
<evidence type="ECO:0000256" key="1">
    <source>
        <dbReference type="ARBA" id="ARBA00004141"/>
    </source>
</evidence>
<dbReference type="Proteomes" id="UP000011715">
    <property type="component" value="Unassembled WGS sequence"/>
</dbReference>
<feature type="transmembrane region" description="Helical" evidence="6">
    <location>
        <begin position="239"/>
        <end position="259"/>
    </location>
</feature>
<dbReference type="InterPro" id="IPR036259">
    <property type="entry name" value="MFS_trans_sf"/>
</dbReference>
<accession>A0A0C4EDK1</accession>
<evidence type="ECO:0000256" key="3">
    <source>
        <dbReference type="ARBA" id="ARBA00022989"/>
    </source>
</evidence>
<dbReference type="EnsemblFungi" id="MAPG_10803T0">
    <property type="protein sequence ID" value="MAPG_10803T0"/>
    <property type="gene ID" value="MAPG_10803"/>
</dbReference>
<dbReference type="EMBL" id="GL876978">
    <property type="protein sequence ID" value="KLU91854.1"/>
    <property type="molecule type" value="Genomic_DNA"/>
</dbReference>
<evidence type="ECO:0000313" key="8">
    <source>
        <dbReference type="EnsemblFungi" id="MAPG_10803T0"/>
    </source>
</evidence>
<feature type="region of interest" description="Disordered" evidence="5">
    <location>
        <begin position="563"/>
        <end position="599"/>
    </location>
</feature>
<reference evidence="9" key="2">
    <citation type="submission" date="2010-05" db="EMBL/GenBank/DDBJ databases">
        <title>The genome sequence of Magnaporthe poae strain ATCC 64411.</title>
        <authorList>
            <person name="Ma L.-J."/>
            <person name="Dead R."/>
            <person name="Young S."/>
            <person name="Zeng Q."/>
            <person name="Koehrsen M."/>
            <person name="Alvarado L."/>
            <person name="Berlin A."/>
            <person name="Chapman S.B."/>
            <person name="Chen Z."/>
            <person name="Freedman E."/>
            <person name="Gellesch M."/>
            <person name="Goldberg J."/>
            <person name="Griggs A."/>
            <person name="Gujja S."/>
            <person name="Heilman E.R."/>
            <person name="Heiman D."/>
            <person name="Hepburn T."/>
            <person name="Howarth C."/>
            <person name="Jen D."/>
            <person name="Larson L."/>
            <person name="Mehta T."/>
            <person name="Neiman D."/>
            <person name="Pearson M."/>
            <person name="Roberts A."/>
            <person name="Saif S."/>
            <person name="Shea T."/>
            <person name="Shenoy N."/>
            <person name="Sisk P."/>
            <person name="Stolte C."/>
            <person name="Sykes S."/>
            <person name="Walk T."/>
            <person name="White J."/>
            <person name="Yandava C."/>
            <person name="Haas B."/>
            <person name="Nusbaum C."/>
            <person name="Birren B."/>
        </authorList>
    </citation>
    <scope>NUCLEOTIDE SEQUENCE [LARGE SCALE GENOMIC DNA]</scope>
    <source>
        <strain evidence="9">ATCC 64411 / 73-15</strain>
    </source>
</reference>
<feature type="compositionally biased region" description="Polar residues" evidence="5">
    <location>
        <begin position="490"/>
        <end position="511"/>
    </location>
</feature>
<feature type="transmembrane region" description="Helical" evidence="6">
    <location>
        <begin position="206"/>
        <end position="233"/>
    </location>
</feature>
<feature type="region of interest" description="Disordered" evidence="5">
    <location>
        <begin position="426"/>
        <end position="475"/>
    </location>
</feature>
<comment type="subcellular location">
    <subcellularLocation>
        <location evidence="1">Membrane</location>
        <topology evidence="1">Multi-pass membrane protein</topology>
    </subcellularLocation>
</comment>
<dbReference type="PANTHER" id="PTHR23502">
    <property type="entry name" value="MAJOR FACILITATOR SUPERFAMILY"/>
    <property type="match status" value="1"/>
</dbReference>
<evidence type="ECO:0000256" key="5">
    <source>
        <dbReference type="SAM" id="MobiDB-lite"/>
    </source>
</evidence>
<feature type="region of interest" description="Disordered" evidence="5">
    <location>
        <begin position="99"/>
        <end position="130"/>
    </location>
</feature>
<dbReference type="AlphaFoldDB" id="A0A0C4EDK1"/>
<dbReference type="InterPro" id="IPR011701">
    <property type="entry name" value="MFS"/>
</dbReference>
<feature type="compositionally biased region" description="Polar residues" evidence="5">
    <location>
        <begin position="570"/>
        <end position="585"/>
    </location>
</feature>
<feature type="transmembrane region" description="Helical" evidence="6">
    <location>
        <begin position="295"/>
        <end position="315"/>
    </location>
</feature>
<feature type="region of interest" description="Disordered" evidence="5">
    <location>
        <begin position="1"/>
        <end position="24"/>
    </location>
</feature>
<keyword evidence="2 6" id="KW-0812">Transmembrane</keyword>
<dbReference type="STRING" id="644358.A0A0C4EDK1"/>
<evidence type="ECO:0000313" key="7">
    <source>
        <dbReference type="EMBL" id="KLU91854.1"/>
    </source>
</evidence>
<reference evidence="7" key="1">
    <citation type="submission" date="2010-05" db="EMBL/GenBank/DDBJ databases">
        <title>The Genome Sequence of Magnaporthe poae strain ATCC 64411.</title>
        <authorList>
            <consortium name="The Broad Institute Genome Sequencing Platform"/>
            <consortium name="Broad Institute Genome Sequencing Center for Infectious Disease"/>
            <person name="Ma L.-J."/>
            <person name="Dead R."/>
            <person name="Young S."/>
            <person name="Zeng Q."/>
            <person name="Koehrsen M."/>
            <person name="Alvarado L."/>
            <person name="Berlin A."/>
            <person name="Chapman S.B."/>
            <person name="Chen Z."/>
            <person name="Freedman E."/>
            <person name="Gellesch M."/>
            <person name="Goldberg J."/>
            <person name="Griggs A."/>
            <person name="Gujja S."/>
            <person name="Heilman E.R."/>
            <person name="Heiman D."/>
            <person name="Hepburn T."/>
            <person name="Howarth C."/>
            <person name="Jen D."/>
            <person name="Larson L."/>
            <person name="Mehta T."/>
            <person name="Neiman D."/>
            <person name="Pearson M."/>
            <person name="Roberts A."/>
            <person name="Saif S."/>
            <person name="Shea T."/>
            <person name="Shenoy N."/>
            <person name="Sisk P."/>
            <person name="Stolte C."/>
            <person name="Sykes S."/>
            <person name="Walk T."/>
            <person name="White J."/>
            <person name="Yandava C."/>
            <person name="Haas B."/>
            <person name="Nusbaum C."/>
            <person name="Birren B."/>
        </authorList>
    </citation>
    <scope>NUCLEOTIDE SEQUENCE</scope>
    <source>
        <strain evidence="7">ATCC 64411</strain>
    </source>
</reference>
<feature type="transmembrane region" description="Helical" evidence="6">
    <location>
        <begin position="981"/>
        <end position="1002"/>
    </location>
</feature>
<reference evidence="8" key="5">
    <citation type="submission" date="2015-06" db="UniProtKB">
        <authorList>
            <consortium name="EnsemblFungi"/>
        </authorList>
    </citation>
    <scope>IDENTIFICATION</scope>
    <source>
        <strain evidence="8">ATCC 64411</strain>
    </source>
</reference>
<feature type="transmembrane region" description="Helical" evidence="6">
    <location>
        <begin position="140"/>
        <end position="166"/>
    </location>
</feature>
<dbReference type="eggNOG" id="KOG0255">
    <property type="taxonomic scope" value="Eukaryota"/>
</dbReference>
<dbReference type="Pfam" id="PF07690">
    <property type="entry name" value="MFS_1"/>
    <property type="match status" value="2"/>
</dbReference>
<dbReference type="GO" id="GO:0022857">
    <property type="term" value="F:transmembrane transporter activity"/>
    <property type="evidence" value="ECO:0007669"/>
    <property type="project" value="InterPro"/>
</dbReference>
<dbReference type="OrthoDB" id="5215911at2759"/>
<evidence type="ECO:0000256" key="4">
    <source>
        <dbReference type="ARBA" id="ARBA00023136"/>
    </source>
</evidence>
<feature type="transmembrane region" description="Helical" evidence="6">
    <location>
        <begin position="1043"/>
        <end position="1065"/>
    </location>
</feature>
<proteinExistence type="predicted"/>
<feature type="compositionally biased region" description="Polar residues" evidence="5">
    <location>
        <begin position="620"/>
        <end position="629"/>
    </location>
</feature>
<name>A0A0C4EDK1_MAGP6</name>
<feature type="region of interest" description="Disordered" evidence="5">
    <location>
        <begin position="611"/>
        <end position="630"/>
    </location>
</feature>
<feature type="region of interest" description="Disordered" evidence="5">
    <location>
        <begin position="490"/>
        <end position="542"/>
    </location>
</feature>
<dbReference type="FunFam" id="1.20.1250.20:FF:000396">
    <property type="entry name" value="MFS general substrate transporter"/>
    <property type="match status" value="1"/>
</dbReference>
<dbReference type="SUPFAM" id="SSF103473">
    <property type="entry name" value="MFS general substrate transporter"/>
    <property type="match status" value="2"/>
</dbReference>
<feature type="transmembrane region" description="Helical" evidence="6">
    <location>
        <begin position="868"/>
        <end position="895"/>
    </location>
</feature>
<gene>
    <name evidence="7" type="ORF">MAPG_10803</name>
</gene>
<feature type="transmembrane region" description="Helical" evidence="6">
    <location>
        <begin position="949"/>
        <end position="969"/>
    </location>
</feature>
<dbReference type="OMA" id="IWAAKST"/>
<organism evidence="8 9">
    <name type="scientific">Magnaporthiopsis poae (strain ATCC 64411 / 73-15)</name>
    <name type="common">Kentucky bluegrass fungus</name>
    <name type="synonym">Magnaporthe poae</name>
    <dbReference type="NCBI Taxonomy" id="644358"/>
    <lineage>
        <taxon>Eukaryota</taxon>
        <taxon>Fungi</taxon>
        <taxon>Dikarya</taxon>
        <taxon>Ascomycota</taxon>
        <taxon>Pezizomycotina</taxon>
        <taxon>Sordariomycetes</taxon>
        <taxon>Sordariomycetidae</taxon>
        <taxon>Magnaporthales</taxon>
        <taxon>Magnaporthaceae</taxon>
        <taxon>Magnaporthiopsis</taxon>
    </lineage>
</organism>
<dbReference type="VEuPathDB" id="FungiDB:MAPG_10803"/>
<feature type="region of interest" description="Disordered" evidence="5">
    <location>
        <begin position="345"/>
        <end position="390"/>
    </location>
</feature>
<evidence type="ECO:0000256" key="6">
    <source>
        <dbReference type="SAM" id="Phobius"/>
    </source>
</evidence>
<protein>
    <recommendedName>
        <fullName evidence="10">Major facilitator superfamily (MFS) profile domain-containing protein</fullName>
    </recommendedName>
</protein>
<evidence type="ECO:0000313" key="9">
    <source>
        <dbReference type="Proteomes" id="UP000011715"/>
    </source>
</evidence>
<sequence>MASTRMPSDNFSRSFSDLTQSDLPEVTVTMQASEDTMQSDDTPPRWSLGILNDSETVDVPGSVRLLAGDHDEPLGLTSIPRRSSASTLPTGIPWGFADAPVLEHGRGTPPRKTSNGMILDPQPEESANDPLNWPSWKRNLALVSVGLYCIVGGGLTPLLAAGYPAIAQEYNVGMSAVGLATGVFMAGLGIGSVLSAPTAILYGKRTVYLGGVLAVILCSIWCALAPTFTWLLVARFFQGMAISPIECLPGATIGEIFFLHEKAFRIGIYTLLLLGGKNLVPLVSAVVIQDMDWRWVFWIMAMVLAFCALLLFFFVPETFWDRKRARPHEGPSWPSTLARRLSNAMTGRSTAGVEPGTFSPPSSPSGSGIPPPSPRELEDMTPPSFPDRRDRRAHFADYPHFPGNRINSVVSEAAVAAAEDPLAPDVVTASPPVTAEDDAASGGVVDPGPAAAEDASGSDSVIHPGPATPKDSSVSVGSVLPVAATDDDISASTSGTVINHGSATPKGSSGSVDPDLAAVEDASGSGNGIDQGPATPKDSSVSAGSVLPVAAAGEDISASASAGVIDPGSATPNGPATTGDISASASGGVIDPGPAEPDRSDFLVVQGGRPRVVRGDGPQTNHGSGTSAVSRFGVRAPTGKEKMGVDEFRRKLQALTGQKMVVLMREPDRDAVVPPDEAGPSSDSSKIICPKPYSPEMKAYCDTLDGLVDSPAEGDQSAGQPEQPAINYYTTCGNGPWCPGCLGYPTVMPTIHEDRAWSAPSAMDINRQRMALGMSLPTARVGPMDWTGPFGPHAMAQEGRTRRTSSTVAVHNMAGPTSGPRRQSYTTALRGMPPRTFKQQLKPYNGRLSNDNWLHVALRPFVLLTYPAVLWAALVYACSMGWLVVLSQSVAAVFIQGSYQFSELQMGLTYLSPFIGSILGTAIAGMISDVIVKKMARLNGGIYEPEFRLVMALPVLITTVLGLIGFGWSAQGENHWMVPTFFFGLISLGCSMGSTTAITFVVDSYRQYSGEALVAVNFLKNLHGLVFSLFFMGWFATDGSQRVFLILGIAHFALMLTAIPMYVFGKRARMWTVRKNYVERFWHKSRE</sequence>
<dbReference type="Gene3D" id="1.20.1250.20">
    <property type="entry name" value="MFS general substrate transporter like domains"/>
    <property type="match status" value="1"/>
</dbReference>
<dbReference type="PANTHER" id="PTHR23502:SF4">
    <property type="entry name" value="MAJOR FACILITATOR SUPERFAMILY (MFS) PROFILE DOMAIN-CONTAINING PROTEIN-RELATED"/>
    <property type="match status" value="1"/>
</dbReference>
<evidence type="ECO:0008006" key="10">
    <source>
        <dbReference type="Google" id="ProtNLM"/>
    </source>
</evidence>
<dbReference type="EMBL" id="ADBL01002669">
    <property type="status" value="NOT_ANNOTATED_CDS"/>
    <property type="molecule type" value="Genomic_DNA"/>
</dbReference>
<reference evidence="8" key="4">
    <citation type="journal article" date="2015" name="G3 (Bethesda)">
        <title>Genome sequences of three phytopathogenic species of the Magnaporthaceae family of fungi.</title>
        <authorList>
            <person name="Okagaki L.H."/>
            <person name="Nunes C.C."/>
            <person name="Sailsbery J."/>
            <person name="Clay B."/>
            <person name="Brown D."/>
            <person name="John T."/>
            <person name="Oh Y."/>
            <person name="Young N."/>
            <person name="Fitzgerald M."/>
            <person name="Haas B.J."/>
            <person name="Zeng Q."/>
            <person name="Young S."/>
            <person name="Adiconis X."/>
            <person name="Fan L."/>
            <person name="Levin J.Z."/>
            <person name="Mitchell T.K."/>
            <person name="Okubara P.A."/>
            <person name="Farman M.L."/>
            <person name="Kohn L.M."/>
            <person name="Birren B."/>
            <person name="Ma L.-J."/>
            <person name="Dean R.A."/>
        </authorList>
    </citation>
    <scope>NUCLEOTIDE SEQUENCE</scope>
    <source>
        <strain evidence="8">ATCC 64411 / 73-15</strain>
    </source>
</reference>
<feature type="transmembrane region" description="Helical" evidence="6">
    <location>
        <begin position="1014"/>
        <end position="1037"/>
    </location>
</feature>
<reference evidence="7" key="3">
    <citation type="submission" date="2011-03" db="EMBL/GenBank/DDBJ databases">
        <title>Annotation of Magnaporthe poae ATCC 64411.</title>
        <authorList>
            <person name="Ma L.-J."/>
            <person name="Dead R."/>
            <person name="Young S.K."/>
            <person name="Zeng Q."/>
            <person name="Gargeya S."/>
            <person name="Fitzgerald M."/>
            <person name="Haas B."/>
            <person name="Abouelleil A."/>
            <person name="Alvarado L."/>
            <person name="Arachchi H.M."/>
            <person name="Berlin A."/>
            <person name="Brown A."/>
            <person name="Chapman S.B."/>
            <person name="Chen Z."/>
            <person name="Dunbar C."/>
            <person name="Freedman E."/>
            <person name="Gearin G."/>
            <person name="Gellesch M."/>
            <person name="Goldberg J."/>
            <person name="Griggs A."/>
            <person name="Gujja S."/>
            <person name="Heiman D."/>
            <person name="Howarth C."/>
            <person name="Larson L."/>
            <person name="Lui A."/>
            <person name="MacDonald P.J.P."/>
            <person name="Mehta T."/>
            <person name="Montmayeur A."/>
            <person name="Murphy C."/>
            <person name="Neiman D."/>
            <person name="Pearson M."/>
            <person name="Priest M."/>
            <person name="Roberts A."/>
            <person name="Saif S."/>
            <person name="Shea T."/>
            <person name="Shenoy N."/>
            <person name="Sisk P."/>
            <person name="Stolte C."/>
            <person name="Sykes S."/>
            <person name="Yandava C."/>
            <person name="Wortman J."/>
            <person name="Nusbaum C."/>
            <person name="Birren B."/>
        </authorList>
    </citation>
    <scope>NUCLEOTIDE SEQUENCE</scope>
    <source>
        <strain evidence="7">ATCC 64411</strain>
    </source>
</reference>
<keyword evidence="4 6" id="KW-0472">Membrane</keyword>
<feature type="transmembrane region" description="Helical" evidence="6">
    <location>
        <begin position="907"/>
        <end position="928"/>
    </location>
</feature>
<dbReference type="GO" id="GO:0005886">
    <property type="term" value="C:plasma membrane"/>
    <property type="evidence" value="ECO:0007669"/>
    <property type="project" value="TreeGrafter"/>
</dbReference>
<feature type="transmembrane region" description="Helical" evidence="6">
    <location>
        <begin position="172"/>
        <end position="194"/>
    </location>
</feature>
<keyword evidence="3 6" id="KW-1133">Transmembrane helix</keyword>
<feature type="transmembrane region" description="Helical" evidence="6">
    <location>
        <begin position="266"/>
        <end position="289"/>
    </location>
</feature>
<keyword evidence="9" id="KW-1185">Reference proteome</keyword>
<dbReference type="Gene3D" id="1.20.1720.10">
    <property type="entry name" value="Multidrug resistance protein D"/>
    <property type="match status" value="1"/>
</dbReference>